<feature type="compositionally biased region" description="Polar residues" evidence="1">
    <location>
        <begin position="217"/>
        <end position="234"/>
    </location>
</feature>
<comment type="caution">
    <text evidence="2">The sequence shown here is derived from an EMBL/GenBank/DDBJ whole genome shotgun (WGS) entry which is preliminary data.</text>
</comment>
<feature type="region of interest" description="Disordered" evidence="1">
    <location>
        <begin position="203"/>
        <end position="253"/>
    </location>
</feature>
<feature type="compositionally biased region" description="Polar residues" evidence="1">
    <location>
        <begin position="241"/>
        <end position="253"/>
    </location>
</feature>
<evidence type="ECO:0000256" key="1">
    <source>
        <dbReference type="SAM" id="MobiDB-lite"/>
    </source>
</evidence>
<organism evidence="2 3">
    <name type="scientific">Lentinula raphanica</name>
    <dbReference type="NCBI Taxonomy" id="153919"/>
    <lineage>
        <taxon>Eukaryota</taxon>
        <taxon>Fungi</taxon>
        <taxon>Dikarya</taxon>
        <taxon>Basidiomycota</taxon>
        <taxon>Agaricomycotina</taxon>
        <taxon>Agaricomycetes</taxon>
        <taxon>Agaricomycetidae</taxon>
        <taxon>Agaricales</taxon>
        <taxon>Marasmiineae</taxon>
        <taxon>Omphalotaceae</taxon>
        <taxon>Lentinula</taxon>
    </lineage>
</organism>
<gene>
    <name evidence="2" type="ORF">F5878DRAFT_648163</name>
</gene>
<reference evidence="2" key="1">
    <citation type="submission" date="2022-08" db="EMBL/GenBank/DDBJ databases">
        <authorList>
            <consortium name="DOE Joint Genome Institute"/>
            <person name="Min B."/>
            <person name="Riley R."/>
            <person name="Sierra-Patev S."/>
            <person name="Naranjo-Ortiz M."/>
            <person name="Looney B."/>
            <person name="Konkel Z."/>
            <person name="Slot J.C."/>
            <person name="Sakamoto Y."/>
            <person name="Steenwyk J.L."/>
            <person name="Rokas A."/>
            <person name="Carro J."/>
            <person name="Camarero S."/>
            <person name="Ferreira P."/>
            <person name="Molpeceres G."/>
            <person name="Ruiz-Duenas F.J."/>
            <person name="Serrano A."/>
            <person name="Henrissat B."/>
            <person name="Drula E."/>
            <person name="Hughes K.W."/>
            <person name="Mata J.L."/>
            <person name="Ishikawa N.K."/>
            <person name="Vargas-Isla R."/>
            <person name="Ushijima S."/>
            <person name="Smith C.A."/>
            <person name="Ahrendt S."/>
            <person name="Andreopoulos W."/>
            <person name="He G."/>
            <person name="Labutti K."/>
            <person name="Lipzen A."/>
            <person name="Ng V."/>
            <person name="Sandor L."/>
            <person name="Barry K."/>
            <person name="Martinez A.T."/>
            <person name="Xiao Y."/>
            <person name="Gibbons J.G."/>
            <person name="Terashima K."/>
            <person name="Hibbett D.S."/>
            <person name="Grigoriev I.V."/>
        </authorList>
    </citation>
    <scope>NUCLEOTIDE SEQUENCE</scope>
    <source>
        <strain evidence="2">TFB9207</strain>
    </source>
</reference>
<protein>
    <submittedName>
        <fullName evidence="2">Uncharacterized protein</fullName>
    </submittedName>
</protein>
<feature type="non-terminal residue" evidence="2">
    <location>
        <position position="289"/>
    </location>
</feature>
<dbReference type="AlphaFoldDB" id="A0AA38NUH1"/>
<feature type="non-terminal residue" evidence="2">
    <location>
        <position position="1"/>
    </location>
</feature>
<keyword evidence="3" id="KW-1185">Reference proteome</keyword>
<evidence type="ECO:0000313" key="2">
    <source>
        <dbReference type="EMBL" id="KAJ3830853.1"/>
    </source>
</evidence>
<accession>A0AA38NUH1</accession>
<evidence type="ECO:0000313" key="3">
    <source>
        <dbReference type="Proteomes" id="UP001163846"/>
    </source>
</evidence>
<proteinExistence type="predicted"/>
<dbReference type="EMBL" id="MU808132">
    <property type="protein sequence ID" value="KAJ3830853.1"/>
    <property type="molecule type" value="Genomic_DNA"/>
</dbReference>
<dbReference type="Proteomes" id="UP001163846">
    <property type="component" value="Unassembled WGS sequence"/>
</dbReference>
<name>A0AA38NUH1_9AGAR</name>
<sequence length="289" mass="30631">FVVADSDTVIIVSSIATSTTSTRKLFAIGFRNSCQSFWFFRESVGKKRKAVESEDAHIAAKPQPKRVCPVNPRASTTSAIHSATHYPGHIPVVTNSVIGIPPAVQPSPAPQTSQSYGYPPVHWVIASQVPAQASGPAIPAPATIVNAADGRSTQPPVIPQTSQIGLVPRSNDLAVLIDRLWEVQKTNPQAVTVLFKLLEGQQSTNRTPDGILPASPSLANTDNPTKSVSANSSFPHMEPQPTLNHDTNTTQDAMNSNVPIEDVHKGVDMGDWLVAGLSTGEGNNGAVDD</sequence>